<keyword evidence="7 13" id="KW-0931">ER-Golgi transport</keyword>
<keyword evidence="6" id="KW-0677">Repeat</keyword>
<dbReference type="InterPro" id="IPR013040">
    <property type="entry name" value="Coatomer_gsu_app_Ig-like_dom"/>
</dbReference>
<dbReference type="GO" id="GO:0005783">
    <property type="term" value="C:endoplasmic reticulum"/>
    <property type="evidence" value="ECO:0007669"/>
    <property type="project" value="TreeGrafter"/>
</dbReference>
<evidence type="ECO:0000313" key="19">
    <source>
        <dbReference type="Proteomes" id="UP001211065"/>
    </source>
</evidence>
<dbReference type="InterPro" id="IPR012295">
    <property type="entry name" value="TBP_dom_sf"/>
</dbReference>
<dbReference type="GO" id="GO:0005198">
    <property type="term" value="F:structural molecule activity"/>
    <property type="evidence" value="ECO:0007669"/>
    <property type="project" value="InterPro"/>
</dbReference>
<dbReference type="GO" id="GO:0006891">
    <property type="term" value="P:intra-Golgi vesicle-mediated transport"/>
    <property type="evidence" value="ECO:0007669"/>
    <property type="project" value="TreeGrafter"/>
</dbReference>
<keyword evidence="11 13" id="KW-0968">Cytoplasmic vesicle</keyword>
<evidence type="ECO:0000256" key="9">
    <source>
        <dbReference type="ARBA" id="ARBA00023034"/>
    </source>
</evidence>
<dbReference type="Gene3D" id="3.30.310.10">
    <property type="entry name" value="TATA-Binding Protein"/>
    <property type="match status" value="1"/>
</dbReference>
<keyword evidence="19" id="KW-1185">Reference proteome</keyword>
<evidence type="ECO:0000256" key="7">
    <source>
        <dbReference type="ARBA" id="ARBA00022892"/>
    </source>
</evidence>
<dbReference type="GO" id="GO:0009306">
    <property type="term" value="P:protein secretion"/>
    <property type="evidence" value="ECO:0007669"/>
    <property type="project" value="TreeGrafter"/>
</dbReference>
<dbReference type="InterPro" id="IPR016024">
    <property type="entry name" value="ARM-type_fold"/>
</dbReference>
<dbReference type="SUPFAM" id="SSF49348">
    <property type="entry name" value="Clathrin adaptor appendage domain"/>
    <property type="match status" value="1"/>
</dbReference>
<proteinExistence type="inferred from homology"/>
<reference evidence="18" key="1">
    <citation type="submission" date="2020-05" db="EMBL/GenBank/DDBJ databases">
        <title>Phylogenomic resolution of chytrid fungi.</title>
        <authorList>
            <person name="Stajich J.E."/>
            <person name="Amses K."/>
            <person name="Simmons R."/>
            <person name="Seto K."/>
            <person name="Myers J."/>
            <person name="Bonds A."/>
            <person name="Quandt C.A."/>
            <person name="Barry K."/>
            <person name="Liu P."/>
            <person name="Grigoriev I."/>
            <person name="Longcore J.E."/>
            <person name="James T.Y."/>
        </authorList>
    </citation>
    <scope>NUCLEOTIDE SEQUENCE</scope>
    <source>
        <strain evidence="18">JEL0476</strain>
    </source>
</reference>
<protein>
    <recommendedName>
        <fullName evidence="13">Coatomer subunit gamma</fullName>
    </recommendedName>
</protein>
<dbReference type="PIRSF" id="PIRSF037093">
    <property type="entry name" value="Coatomer_gamma_subunit"/>
    <property type="match status" value="1"/>
</dbReference>
<dbReference type="GO" id="GO:0006888">
    <property type="term" value="P:endoplasmic reticulum to Golgi vesicle-mediated transport"/>
    <property type="evidence" value="ECO:0007669"/>
    <property type="project" value="TreeGrafter"/>
</dbReference>
<evidence type="ECO:0000313" key="18">
    <source>
        <dbReference type="EMBL" id="KAJ3220422.1"/>
    </source>
</evidence>
<keyword evidence="10 13" id="KW-0472">Membrane</keyword>
<dbReference type="EMBL" id="JADGJW010000305">
    <property type="protein sequence ID" value="KAJ3220422.1"/>
    <property type="molecule type" value="Genomic_DNA"/>
</dbReference>
<evidence type="ECO:0000256" key="12">
    <source>
        <dbReference type="ARBA" id="ARBA00025536"/>
    </source>
</evidence>
<evidence type="ECO:0000256" key="13">
    <source>
        <dbReference type="PIRNR" id="PIRNR037093"/>
    </source>
</evidence>
<feature type="region of interest" description="Disordered" evidence="14">
    <location>
        <begin position="564"/>
        <end position="583"/>
    </location>
</feature>
<dbReference type="InterPro" id="IPR011989">
    <property type="entry name" value="ARM-like"/>
</dbReference>
<dbReference type="InterPro" id="IPR032154">
    <property type="entry name" value="Coatomer_g_Cpla"/>
</dbReference>
<keyword evidence="8 13" id="KW-0653">Protein transport</keyword>
<dbReference type="SUPFAM" id="SSF48371">
    <property type="entry name" value="ARM repeat"/>
    <property type="match status" value="1"/>
</dbReference>
<organism evidence="18 19">
    <name type="scientific">Clydaea vesicula</name>
    <dbReference type="NCBI Taxonomy" id="447962"/>
    <lineage>
        <taxon>Eukaryota</taxon>
        <taxon>Fungi</taxon>
        <taxon>Fungi incertae sedis</taxon>
        <taxon>Chytridiomycota</taxon>
        <taxon>Chytridiomycota incertae sedis</taxon>
        <taxon>Chytridiomycetes</taxon>
        <taxon>Lobulomycetales</taxon>
        <taxon>Lobulomycetaceae</taxon>
        <taxon>Clydaea</taxon>
    </lineage>
</organism>
<dbReference type="SUPFAM" id="SSF55711">
    <property type="entry name" value="Subdomain of clathrin and coatomer appendage domain"/>
    <property type="match status" value="1"/>
</dbReference>
<evidence type="ECO:0000256" key="2">
    <source>
        <dbReference type="ARBA" id="ARBA00010720"/>
    </source>
</evidence>
<evidence type="ECO:0000256" key="6">
    <source>
        <dbReference type="ARBA" id="ARBA00022737"/>
    </source>
</evidence>
<keyword evidence="4 13" id="KW-0963">Cytoplasm</keyword>
<evidence type="ECO:0000256" key="14">
    <source>
        <dbReference type="SAM" id="MobiDB-lite"/>
    </source>
</evidence>
<dbReference type="Pfam" id="PF01602">
    <property type="entry name" value="Adaptin_N"/>
    <property type="match status" value="1"/>
</dbReference>
<feature type="domain" description="Coatomer gamma subunit appendage Ig-like subdomain" evidence="16">
    <location>
        <begin position="594"/>
        <end position="745"/>
    </location>
</feature>
<dbReference type="Proteomes" id="UP001211065">
    <property type="component" value="Unassembled WGS sequence"/>
</dbReference>
<dbReference type="InterPro" id="IPR009028">
    <property type="entry name" value="Coatomer/calthrin_app_sub_C"/>
</dbReference>
<dbReference type="GO" id="GO:0005793">
    <property type="term" value="C:endoplasmic reticulum-Golgi intermediate compartment"/>
    <property type="evidence" value="ECO:0007669"/>
    <property type="project" value="TreeGrafter"/>
</dbReference>
<evidence type="ECO:0000256" key="8">
    <source>
        <dbReference type="ARBA" id="ARBA00022927"/>
    </source>
</evidence>
<dbReference type="Gene3D" id="2.60.40.1480">
    <property type="entry name" value="Coatomer, gamma subunit, appendage domain"/>
    <property type="match status" value="1"/>
</dbReference>
<evidence type="ECO:0000256" key="10">
    <source>
        <dbReference type="ARBA" id="ARBA00023136"/>
    </source>
</evidence>
<dbReference type="AlphaFoldDB" id="A0AAD5U0L4"/>
<dbReference type="Pfam" id="PF16381">
    <property type="entry name" value="Coatomer_g_Cpla"/>
    <property type="match status" value="1"/>
</dbReference>
<evidence type="ECO:0000256" key="4">
    <source>
        <dbReference type="ARBA" id="ARBA00022490"/>
    </source>
</evidence>
<comment type="subcellular location">
    <subcellularLocation>
        <location evidence="13">Cytoplasm</location>
    </subcellularLocation>
    <subcellularLocation>
        <location evidence="1 13">Golgi apparatus membrane</location>
        <topology evidence="1 13">Peripheral membrane protein</topology>
        <orientation evidence="1 13">Cytoplasmic side</orientation>
    </subcellularLocation>
    <subcellularLocation>
        <location evidence="13">Cytoplasmic vesicle</location>
        <location evidence="13">COPI-coated vesicle membrane</location>
        <topology evidence="13">Peripheral membrane protein</topology>
        <orientation evidence="13">Cytoplasmic side</orientation>
    </subcellularLocation>
</comment>
<dbReference type="FunFam" id="2.60.40.1480:FF:000001">
    <property type="entry name" value="Coatomer subunit gamma"/>
    <property type="match status" value="1"/>
</dbReference>
<evidence type="ECO:0000259" key="17">
    <source>
        <dbReference type="Pfam" id="PF16381"/>
    </source>
</evidence>
<dbReference type="InterPro" id="IPR037067">
    <property type="entry name" value="Coatomer_gsu_app_sf"/>
</dbReference>
<evidence type="ECO:0000259" key="16">
    <source>
        <dbReference type="Pfam" id="PF08752"/>
    </source>
</evidence>
<evidence type="ECO:0000256" key="1">
    <source>
        <dbReference type="ARBA" id="ARBA00004255"/>
    </source>
</evidence>
<dbReference type="FunFam" id="3.30.310.10:FF:000008">
    <property type="entry name" value="Coatomer subunit gamma"/>
    <property type="match status" value="1"/>
</dbReference>
<comment type="function">
    <text evidence="12 13">The coatomer is a cytosolic protein complex that binds to dilysine motifs and reversibly associates with Golgi non-clathrin-coated vesicles, which further mediate biosynthetic protein transport from the ER, via the Golgi up to the trans Golgi network. Coatomer complex is required for budding from Golgi membranes, and is essential for the retrograde Golgi-to-ER transport of dilysine-tagged proteins.</text>
</comment>
<accession>A0AAD5U0L4</accession>
<name>A0AAD5U0L4_9FUNG</name>
<dbReference type="PANTHER" id="PTHR10261:SF0">
    <property type="entry name" value="COATOMER SUBUNIT GAMMA-2"/>
    <property type="match status" value="1"/>
</dbReference>
<dbReference type="PANTHER" id="PTHR10261">
    <property type="entry name" value="COATOMER SUBUNIT GAMMA"/>
    <property type="match status" value="1"/>
</dbReference>
<dbReference type="Gene3D" id="1.25.10.10">
    <property type="entry name" value="Leucine-rich Repeat Variant"/>
    <property type="match status" value="1"/>
</dbReference>
<dbReference type="Pfam" id="PF08752">
    <property type="entry name" value="COP-gamma_platf"/>
    <property type="match status" value="1"/>
</dbReference>
<evidence type="ECO:0000256" key="3">
    <source>
        <dbReference type="ARBA" id="ARBA00022448"/>
    </source>
</evidence>
<dbReference type="GO" id="GO:0030126">
    <property type="term" value="C:COPI vesicle coat"/>
    <property type="evidence" value="ECO:0007669"/>
    <property type="project" value="InterPro"/>
</dbReference>
<keyword evidence="3 13" id="KW-0813">Transport</keyword>
<comment type="caution">
    <text evidence="18">The sequence shown here is derived from an EMBL/GenBank/DDBJ whole genome shotgun (WGS) entry which is preliminary data.</text>
</comment>
<dbReference type="GO" id="GO:0006886">
    <property type="term" value="P:intracellular protein transport"/>
    <property type="evidence" value="ECO:0007669"/>
    <property type="project" value="InterPro"/>
</dbReference>
<comment type="similarity">
    <text evidence="2 13">Belongs to the COPG family.</text>
</comment>
<evidence type="ECO:0000259" key="15">
    <source>
        <dbReference type="Pfam" id="PF01602"/>
    </source>
</evidence>
<dbReference type="FunFam" id="1.25.10.10:FF:000071">
    <property type="entry name" value="Coatomer subunit gamma"/>
    <property type="match status" value="1"/>
</dbReference>
<feature type="domain" description="Coatomer subunit gamma C-terminal" evidence="17">
    <location>
        <begin position="747"/>
        <end position="862"/>
    </location>
</feature>
<evidence type="ECO:0000256" key="11">
    <source>
        <dbReference type="ARBA" id="ARBA00023329"/>
    </source>
</evidence>
<feature type="domain" description="Clathrin/coatomer adaptor adaptin-like N-terminal" evidence="15">
    <location>
        <begin position="37"/>
        <end position="498"/>
    </location>
</feature>
<comment type="subunit">
    <text evidence="13">Oligomeric complex.</text>
</comment>
<feature type="compositionally biased region" description="Low complexity" evidence="14">
    <location>
        <begin position="573"/>
        <end position="583"/>
    </location>
</feature>
<sequence>MKKDDEQYGDGIFSSCDKSVTLQEAKAFNETPINPRKCRQMVYLVIKELSNIAEDVIMVTSSLTKDMNAKSDVVYRANAIRALCKITDGTMLQSIERFLKQAIVDKNPSVSSAALVSSLNLFSQTPQTKEVVKRWVNEVQEAINAKGVITQYHALGLIYQIKQHDRMAVTKLVQNYSKGSGLKSSFAHCMLVRYLAKIISDDENDNSGSRAMFDLLESWLRHKNDMVVYEAARAICTLPNVSQKELFPAVSALQLMLLNTKPTLRFAAIRTLNKLALSHPVAVWPCNLDMENLITDSNRSIATFAITTLLKTGTEASVDRLMKQITGFMSEISDEFKVIVIDAIRSLCLKFPSKQSLMLNFLSNVLRDEGGYEYKRAIVEAIFDIIYHVPDSKEYALGHLCEFIEDCEFPKLAVRILHLIGTEGPKTAQPGKYIRYIYNRVILENATIRAAAVSSLAKFAFKCENLKPRIKVLLQRCLDDSDDEVRDRAAMYLKVLENNEMSIKYVGDDTSYSWPALERNILNYINDTEAHLEPFDITSTPIVTKAQEEGERLRIKANAQEAIAQGPGKSKITPTSSAPAGSAPAVENVDLQTRYRMEMESIPALAVLGSLFKSSKVVELTESETEYVVGCIKHVYDKHIVFQFNCKNTISEFQLDNVFVQMALQPEEEEEVGLRFKFQLNVPKLQFDKVESFYSCWEIVGSNGSPQASFSNTLRFLVKEFDINSGEVDEEGYEDEYLLEDVDVTLADYFQPLYLSDFRKSWEEAGSQNEVIETYSLTAVQSIKAAVSTVIDLLGMQPNEQTQHVKEKATTHTLILSGTYFIGLINCFVRCRCAFDPSSGVTMELTARSNNRNVNEKIVNCIS</sequence>
<evidence type="ECO:0000256" key="5">
    <source>
        <dbReference type="ARBA" id="ARBA00022553"/>
    </source>
</evidence>
<keyword evidence="9 13" id="KW-0333">Golgi apparatus</keyword>
<keyword evidence="5" id="KW-0597">Phosphoprotein</keyword>
<gene>
    <name evidence="18" type="primary">COPG2</name>
    <name evidence="18" type="ORF">HK099_004371</name>
</gene>
<dbReference type="InterPro" id="IPR017106">
    <property type="entry name" value="Coatomer_gsu"/>
</dbReference>
<dbReference type="GO" id="GO:0000139">
    <property type="term" value="C:Golgi membrane"/>
    <property type="evidence" value="ECO:0007669"/>
    <property type="project" value="UniProtKB-SubCell"/>
</dbReference>
<dbReference type="InterPro" id="IPR013041">
    <property type="entry name" value="Clathrin_app_Ig-like_sf"/>
</dbReference>
<dbReference type="InterPro" id="IPR002553">
    <property type="entry name" value="Clathrin/coatomer_adapt-like_N"/>
</dbReference>